<dbReference type="EMBL" id="WLZY01000008">
    <property type="protein sequence ID" value="NDL59574.1"/>
    <property type="molecule type" value="Genomic_DNA"/>
</dbReference>
<evidence type="ECO:0000256" key="1">
    <source>
        <dbReference type="SAM" id="Phobius"/>
    </source>
</evidence>
<feature type="transmembrane region" description="Helical" evidence="1">
    <location>
        <begin position="276"/>
        <end position="295"/>
    </location>
</feature>
<dbReference type="AlphaFoldDB" id="A0A7K3M8G8"/>
<accession>A0A7K3M8G8</accession>
<gene>
    <name evidence="2" type="ORF">F7O44_21110</name>
</gene>
<evidence type="ECO:0000313" key="2">
    <source>
        <dbReference type="EMBL" id="NDL59574.1"/>
    </source>
</evidence>
<protein>
    <submittedName>
        <fullName evidence="2">Uncharacterized protein</fullName>
    </submittedName>
</protein>
<feature type="transmembrane region" description="Helical" evidence="1">
    <location>
        <begin position="12"/>
        <end position="33"/>
    </location>
</feature>
<dbReference type="Proteomes" id="UP000460435">
    <property type="component" value="Unassembled WGS sequence"/>
</dbReference>
<feature type="transmembrane region" description="Helical" evidence="1">
    <location>
        <begin position="341"/>
        <end position="363"/>
    </location>
</feature>
<sequence>MSEMLRIGHSTAVGALPLTLTTGGLTSLLLAFPASNLFDGSPAPYLFALGCLLAVVPGGIFLFLTLTYRPVAFDPRTGTARLGRKTVPLATVTKAWRQISNAGHNTSYVSYRFESTDGAWGRVLIAGSPLRGLDAEGLARLERFIDAIPLEEPHDDGLSPAQRQIADSAAQYGSKTPVGRAAMLAELRGSPPSAPTAARLSVSQLRRLERQWDHDDAAAEQFFASRPASPRGTRRIAGRLAAAAVSLAALVIAVAAVGEQVAGGDLPDNVNRAAGIGVGAAFALGLASGLVYCIAADAAGRRRQQEALSWLETRDSFQRTRGLPPRLLAAFTGTPPGERTVSFAVAVCAVLGTGCLIAGPVVWSTEPDWPFAVGLALLCAGIVFSSLAAALIVRANRSRRHQQLLGARLGGQRLLAHHGELDSAG</sequence>
<keyword evidence="3" id="KW-1185">Reference proteome</keyword>
<evidence type="ECO:0000313" key="3">
    <source>
        <dbReference type="Proteomes" id="UP000460435"/>
    </source>
</evidence>
<proteinExistence type="predicted"/>
<comment type="caution">
    <text evidence="2">The sequence shown here is derived from an EMBL/GenBank/DDBJ whole genome shotgun (WGS) entry which is preliminary data.</text>
</comment>
<organism evidence="2 3">
    <name type="scientific">Phytoactinopolyspora mesophila</name>
    <dbReference type="NCBI Taxonomy" id="2650750"/>
    <lineage>
        <taxon>Bacteria</taxon>
        <taxon>Bacillati</taxon>
        <taxon>Actinomycetota</taxon>
        <taxon>Actinomycetes</taxon>
        <taxon>Jiangellales</taxon>
        <taxon>Jiangellaceae</taxon>
        <taxon>Phytoactinopolyspora</taxon>
    </lineage>
</organism>
<name>A0A7K3M8G8_9ACTN</name>
<feature type="transmembrane region" description="Helical" evidence="1">
    <location>
        <begin position="45"/>
        <end position="66"/>
    </location>
</feature>
<feature type="transmembrane region" description="Helical" evidence="1">
    <location>
        <begin position="236"/>
        <end position="256"/>
    </location>
</feature>
<feature type="transmembrane region" description="Helical" evidence="1">
    <location>
        <begin position="369"/>
        <end position="393"/>
    </location>
</feature>
<dbReference type="RefSeq" id="WP_162452287.1">
    <property type="nucleotide sequence ID" value="NZ_WLZY01000008.1"/>
</dbReference>
<keyword evidence="1" id="KW-0472">Membrane</keyword>
<keyword evidence="1" id="KW-1133">Transmembrane helix</keyword>
<keyword evidence="1" id="KW-0812">Transmembrane</keyword>
<reference evidence="2 3" key="1">
    <citation type="submission" date="2019-11" db="EMBL/GenBank/DDBJ databases">
        <authorList>
            <person name="Li X.-J."/>
            <person name="Feng X.-M."/>
        </authorList>
    </citation>
    <scope>NUCLEOTIDE SEQUENCE [LARGE SCALE GENOMIC DNA]</scope>
    <source>
        <strain evidence="2 3">XMNu-373</strain>
    </source>
</reference>